<evidence type="ECO:0008006" key="3">
    <source>
        <dbReference type="Google" id="ProtNLM"/>
    </source>
</evidence>
<dbReference type="Proteomes" id="UP000646827">
    <property type="component" value="Unassembled WGS sequence"/>
</dbReference>
<dbReference type="SUPFAM" id="SSF48452">
    <property type="entry name" value="TPR-like"/>
    <property type="match status" value="1"/>
</dbReference>
<keyword evidence="2" id="KW-1185">Reference proteome</keyword>
<dbReference type="Gene3D" id="3.80.10.10">
    <property type="entry name" value="Ribonuclease Inhibitor"/>
    <property type="match status" value="1"/>
</dbReference>
<dbReference type="EMBL" id="JAEPRB010000176">
    <property type="protein sequence ID" value="KAG2219522.1"/>
    <property type="molecule type" value="Genomic_DNA"/>
</dbReference>
<accession>A0A8H7S0F4</accession>
<name>A0A8H7S0F4_9FUNG</name>
<sequence>MTTTQLETALSLYNPVLGETRLYNTRNAFITKNNSQLVHHATQALTEIQKYQLVSLLDICAYARGMKSKFELAIENAEEIIHYAPEWSIGYLRLGHLLDMQGKSAKSIEVYEEALEIISQQDDPVTYHQLIQLKKAAVERNETRIDFIVMLPPELTSNILLQLSEEDRSTSFHVSTVWRKWMMENGSIVWKELLNSNTEWFNFQRFQTAIKIANTLPYIAQHVKNLTLNGQRKDIWERYMEYMGNGNFKGLKSFTITAVCSRQIRTTNSTMVLLNALWQVKLTLTTLDIRGNIKVDLADLLFYCPNLRKLVYCSFCNFDTYLGEMGILGEPRHKLVHVELESQSFRQGSLVKFLKYFPNIRRLLLLKGCMPENLNEVMEYCHNLESFGYNCAGHKMNRKELDYHQESYYNRPSSAGGITEIFTSETGHGVPTANFLPLLQKNAKSLRRLHANMSMTSEQEAGEPALYVTSVYPSWQFTQLEHLIYHSDIYQATEKVFIQAIEFCTSLKKLNMVDIVNLRMLVDTLIQLPPLEELSLSNITNIVYFQQQ</sequence>
<evidence type="ECO:0000313" key="1">
    <source>
        <dbReference type="EMBL" id="KAG2219522.1"/>
    </source>
</evidence>
<proteinExistence type="predicted"/>
<comment type="caution">
    <text evidence="1">The sequence shown here is derived from an EMBL/GenBank/DDBJ whole genome shotgun (WGS) entry which is preliminary data.</text>
</comment>
<dbReference type="OrthoDB" id="2245317at2759"/>
<dbReference type="SUPFAM" id="SSF81383">
    <property type="entry name" value="F-box domain"/>
    <property type="match status" value="1"/>
</dbReference>
<dbReference type="SUPFAM" id="SSF52047">
    <property type="entry name" value="RNI-like"/>
    <property type="match status" value="1"/>
</dbReference>
<dbReference type="InterPro" id="IPR032675">
    <property type="entry name" value="LRR_dom_sf"/>
</dbReference>
<dbReference type="InterPro" id="IPR011990">
    <property type="entry name" value="TPR-like_helical_dom_sf"/>
</dbReference>
<protein>
    <recommendedName>
        <fullName evidence="3">F-box domain-containing protein</fullName>
    </recommendedName>
</protein>
<gene>
    <name evidence="1" type="ORF">INT45_002839</name>
</gene>
<dbReference type="Gene3D" id="1.25.40.10">
    <property type="entry name" value="Tetratricopeptide repeat domain"/>
    <property type="match status" value="1"/>
</dbReference>
<dbReference type="InterPro" id="IPR036047">
    <property type="entry name" value="F-box-like_dom_sf"/>
</dbReference>
<evidence type="ECO:0000313" key="2">
    <source>
        <dbReference type="Proteomes" id="UP000646827"/>
    </source>
</evidence>
<organism evidence="1 2">
    <name type="scientific">Circinella minor</name>
    <dbReference type="NCBI Taxonomy" id="1195481"/>
    <lineage>
        <taxon>Eukaryota</taxon>
        <taxon>Fungi</taxon>
        <taxon>Fungi incertae sedis</taxon>
        <taxon>Mucoromycota</taxon>
        <taxon>Mucoromycotina</taxon>
        <taxon>Mucoromycetes</taxon>
        <taxon>Mucorales</taxon>
        <taxon>Lichtheimiaceae</taxon>
        <taxon>Circinella</taxon>
    </lineage>
</organism>
<dbReference type="AlphaFoldDB" id="A0A8H7S0F4"/>
<reference evidence="1 2" key="1">
    <citation type="submission" date="2020-12" db="EMBL/GenBank/DDBJ databases">
        <title>Metabolic potential, ecology and presence of endohyphal bacteria is reflected in genomic diversity of Mucoromycotina.</title>
        <authorList>
            <person name="Muszewska A."/>
            <person name="Okrasinska A."/>
            <person name="Steczkiewicz K."/>
            <person name="Drgas O."/>
            <person name="Orlowska M."/>
            <person name="Perlinska-Lenart U."/>
            <person name="Aleksandrzak-Piekarczyk T."/>
            <person name="Szatraj K."/>
            <person name="Zielenkiewicz U."/>
            <person name="Pilsyk S."/>
            <person name="Malc E."/>
            <person name="Mieczkowski P."/>
            <person name="Kruszewska J.S."/>
            <person name="Biernat P."/>
            <person name="Pawlowska J."/>
        </authorList>
    </citation>
    <scope>NUCLEOTIDE SEQUENCE [LARGE SCALE GENOMIC DNA]</scope>
    <source>
        <strain evidence="1 2">CBS 142.35</strain>
    </source>
</reference>